<sequence length="184" mass="20597">MLKEDRNLYARELNFETGFSVLQGVEKGSGSVGHEYFVRFWLVNRNTELRVNSRFGFSGSCANIPLPADVSCDAAVSERRQRNRGNRSKNSLLVRDADGVRENGGSRFHESRNYDRRVNGHGNWDAARSGYLNARAQTKTATSVCFGFSVATKEKVPASEDGIISIRQFLYSCPCQVKFTAEDI</sequence>
<proteinExistence type="predicted"/>
<reference evidence="2" key="1">
    <citation type="journal article" date="2019" name="Curr. Biol.">
        <title>Genome Sequence of Striga asiatica Provides Insight into the Evolution of Plant Parasitism.</title>
        <authorList>
            <person name="Yoshida S."/>
            <person name="Kim S."/>
            <person name="Wafula E.K."/>
            <person name="Tanskanen J."/>
            <person name="Kim Y.M."/>
            <person name="Honaas L."/>
            <person name="Yang Z."/>
            <person name="Spallek T."/>
            <person name="Conn C.E."/>
            <person name="Ichihashi Y."/>
            <person name="Cheong K."/>
            <person name="Cui S."/>
            <person name="Der J.P."/>
            <person name="Gundlach H."/>
            <person name="Jiao Y."/>
            <person name="Hori C."/>
            <person name="Ishida J.K."/>
            <person name="Kasahara H."/>
            <person name="Kiba T."/>
            <person name="Kim M.S."/>
            <person name="Koo N."/>
            <person name="Laohavisit A."/>
            <person name="Lee Y.H."/>
            <person name="Lumba S."/>
            <person name="McCourt P."/>
            <person name="Mortimer J.C."/>
            <person name="Mutuku J.M."/>
            <person name="Nomura T."/>
            <person name="Sasaki-Sekimoto Y."/>
            <person name="Seto Y."/>
            <person name="Wang Y."/>
            <person name="Wakatake T."/>
            <person name="Sakakibara H."/>
            <person name="Demura T."/>
            <person name="Yamaguchi S."/>
            <person name="Yoneyama K."/>
            <person name="Manabe R.I."/>
            <person name="Nelson D.C."/>
            <person name="Schulman A.H."/>
            <person name="Timko M.P."/>
            <person name="dePamphilis C.W."/>
            <person name="Choi D."/>
            <person name="Shirasu K."/>
        </authorList>
    </citation>
    <scope>NUCLEOTIDE SEQUENCE [LARGE SCALE GENOMIC DNA]</scope>
    <source>
        <strain evidence="2">cv. UVA1</strain>
    </source>
</reference>
<keyword evidence="2" id="KW-1185">Reference proteome</keyword>
<accession>A0A5A7QGQ5</accession>
<evidence type="ECO:0000313" key="1">
    <source>
        <dbReference type="EMBL" id="GER44072.1"/>
    </source>
</evidence>
<dbReference type="AlphaFoldDB" id="A0A5A7QGQ5"/>
<protein>
    <submittedName>
        <fullName evidence="1">Tryptophan synthase alpha chain</fullName>
    </submittedName>
</protein>
<comment type="caution">
    <text evidence="1">The sequence shown here is derived from an EMBL/GenBank/DDBJ whole genome shotgun (WGS) entry which is preliminary data.</text>
</comment>
<organism evidence="1 2">
    <name type="scientific">Striga asiatica</name>
    <name type="common">Asiatic witchweed</name>
    <name type="synonym">Buchnera asiatica</name>
    <dbReference type="NCBI Taxonomy" id="4170"/>
    <lineage>
        <taxon>Eukaryota</taxon>
        <taxon>Viridiplantae</taxon>
        <taxon>Streptophyta</taxon>
        <taxon>Embryophyta</taxon>
        <taxon>Tracheophyta</taxon>
        <taxon>Spermatophyta</taxon>
        <taxon>Magnoliopsida</taxon>
        <taxon>eudicotyledons</taxon>
        <taxon>Gunneridae</taxon>
        <taxon>Pentapetalae</taxon>
        <taxon>asterids</taxon>
        <taxon>lamiids</taxon>
        <taxon>Lamiales</taxon>
        <taxon>Orobanchaceae</taxon>
        <taxon>Buchnereae</taxon>
        <taxon>Striga</taxon>
    </lineage>
</organism>
<evidence type="ECO:0000313" key="2">
    <source>
        <dbReference type="Proteomes" id="UP000325081"/>
    </source>
</evidence>
<gene>
    <name evidence="1" type="ORF">STAS_20950</name>
</gene>
<name>A0A5A7QGQ5_STRAF</name>
<dbReference type="Proteomes" id="UP000325081">
    <property type="component" value="Unassembled WGS sequence"/>
</dbReference>
<dbReference type="EMBL" id="BKCP01006848">
    <property type="protein sequence ID" value="GER44072.1"/>
    <property type="molecule type" value="Genomic_DNA"/>
</dbReference>